<organism evidence="2 3">
    <name type="scientific">Deinococcus aerius</name>
    <dbReference type="NCBI Taxonomy" id="200253"/>
    <lineage>
        <taxon>Bacteria</taxon>
        <taxon>Thermotogati</taxon>
        <taxon>Deinococcota</taxon>
        <taxon>Deinococci</taxon>
        <taxon>Deinococcales</taxon>
        <taxon>Deinococcaceae</taxon>
        <taxon>Deinococcus</taxon>
    </lineage>
</organism>
<gene>
    <name evidence="2" type="ORF">DAERI_060068</name>
</gene>
<dbReference type="AlphaFoldDB" id="A0A2I9DHW1"/>
<proteinExistence type="predicted"/>
<sequence length="259" mass="28907">MGGSSPRLWTPLLAALLLPGSLAASLTPGERLAAGRLVRAYPSFLSRVQGDLLVWKDGTRMPLERARAASYSALLDWPGLLDKLDTVYPACQPLRVPARNEDPGRVRYEPLFQRMYGGSAQEVAAHLDTVNWFGQVLRVTRVNGAAASLRAVAAELARQPALLPYARPSAGAFVWRKIAGTSRLSLHALGAAIDLNTAYSDYWLWKGYREGQAGIRYRNRLPPTLVRVFERHGWIWGGRWYHHGTMHFEYRPELTGTCR</sequence>
<evidence type="ECO:0000259" key="1">
    <source>
        <dbReference type="Pfam" id="PF13539"/>
    </source>
</evidence>
<accession>A0A2I9DHW1</accession>
<dbReference type="Gene3D" id="3.30.1380.10">
    <property type="match status" value="1"/>
</dbReference>
<dbReference type="Proteomes" id="UP000236569">
    <property type="component" value="Unassembled WGS sequence"/>
</dbReference>
<dbReference type="SUPFAM" id="SSF55166">
    <property type="entry name" value="Hedgehog/DD-peptidase"/>
    <property type="match status" value="1"/>
</dbReference>
<feature type="domain" description="Peptidase M15C" evidence="1">
    <location>
        <begin position="180"/>
        <end position="250"/>
    </location>
</feature>
<dbReference type="Pfam" id="PF13539">
    <property type="entry name" value="Peptidase_M15_4"/>
    <property type="match status" value="1"/>
</dbReference>
<evidence type="ECO:0000313" key="3">
    <source>
        <dbReference type="Proteomes" id="UP000236569"/>
    </source>
</evidence>
<dbReference type="InterPro" id="IPR039561">
    <property type="entry name" value="Peptidase_M15C"/>
</dbReference>
<dbReference type="RefSeq" id="WP_103129228.1">
    <property type="nucleotide sequence ID" value="NZ_BFAG01000006.1"/>
</dbReference>
<comment type="caution">
    <text evidence="2">The sequence shown here is derived from an EMBL/GenBank/DDBJ whole genome shotgun (WGS) entry which is preliminary data.</text>
</comment>
<dbReference type="OrthoDB" id="9799970at2"/>
<reference evidence="3" key="1">
    <citation type="submission" date="2018-01" db="EMBL/GenBank/DDBJ databases">
        <title>Draft Genome Sequence of the Radioresistant Bacterium Deinococcus aerius TR0125, Isolated from the Higher Atmosphere above Japan.</title>
        <authorList>
            <person name="Satoh K."/>
            <person name="Arai H."/>
            <person name="Sanzen T."/>
            <person name="Kawaguchi Y."/>
            <person name="Hayashi H."/>
            <person name="Yokobori S."/>
            <person name="Yamagishi A."/>
            <person name="Oono Y."/>
            <person name="Narumi I."/>
        </authorList>
    </citation>
    <scope>NUCLEOTIDE SEQUENCE [LARGE SCALE GENOMIC DNA]</scope>
    <source>
        <strain evidence="3">TR0125</strain>
    </source>
</reference>
<keyword evidence="3" id="KW-1185">Reference proteome</keyword>
<protein>
    <recommendedName>
        <fullName evidence="1">Peptidase M15C domain-containing protein</fullName>
    </recommendedName>
</protein>
<dbReference type="EMBL" id="BFAG01000006">
    <property type="protein sequence ID" value="GBF05808.1"/>
    <property type="molecule type" value="Genomic_DNA"/>
</dbReference>
<evidence type="ECO:0000313" key="2">
    <source>
        <dbReference type="EMBL" id="GBF05808.1"/>
    </source>
</evidence>
<dbReference type="InterPro" id="IPR009045">
    <property type="entry name" value="Zn_M74/Hedgehog-like"/>
</dbReference>
<dbReference type="GO" id="GO:0008233">
    <property type="term" value="F:peptidase activity"/>
    <property type="evidence" value="ECO:0007669"/>
    <property type="project" value="InterPro"/>
</dbReference>
<name>A0A2I9DHW1_9DEIO</name>